<feature type="region of interest" description="Disordered" evidence="4">
    <location>
        <begin position="67"/>
        <end position="108"/>
    </location>
</feature>
<comment type="subcellular location">
    <subcellularLocation>
        <location evidence="2">Gas vesicle</location>
    </subcellularLocation>
</comment>
<dbReference type="InterPro" id="IPR000638">
    <property type="entry name" value="Gas-vesicle_GvpA-like"/>
</dbReference>
<gene>
    <name evidence="5" type="primary">gvpM</name>
    <name evidence="5" type="ORF">ACFOUR_10085</name>
</gene>
<dbReference type="PANTHER" id="PTHR35344:SF4">
    <property type="entry name" value="GAS VESICLE PROTEIN A1"/>
    <property type="match status" value="1"/>
</dbReference>
<evidence type="ECO:0000256" key="4">
    <source>
        <dbReference type="SAM" id="MobiDB-lite"/>
    </source>
</evidence>
<dbReference type="AlphaFoldDB" id="A0ABD5NP36"/>
<evidence type="ECO:0000313" key="5">
    <source>
        <dbReference type="EMBL" id="MFC3958714.1"/>
    </source>
</evidence>
<dbReference type="Proteomes" id="UP001595846">
    <property type="component" value="Unassembled WGS sequence"/>
</dbReference>
<protein>
    <submittedName>
        <fullName evidence="5">Gas vesicle protein GvpM</fullName>
    </submittedName>
</protein>
<sequence>MEPTDEGLVDLVDVLLRDGAVLRADVVVSVADVPLVGISLSAAIAGMETMNAYGMLEEWDGAKRANAVARRQYTDEGRPRHRTMPQRVPPANPSPDSPTGADETDGSN</sequence>
<dbReference type="InterPro" id="IPR050530">
    <property type="entry name" value="GvpA"/>
</dbReference>
<evidence type="ECO:0000256" key="2">
    <source>
        <dbReference type="ARBA" id="ARBA00035108"/>
    </source>
</evidence>
<comment type="similarity">
    <text evidence="3">Belongs to the gas vesicle GvpA family.</text>
</comment>
<dbReference type="GO" id="GO:0031411">
    <property type="term" value="C:gas vesicle"/>
    <property type="evidence" value="ECO:0007669"/>
    <property type="project" value="UniProtKB-SubCell"/>
</dbReference>
<reference evidence="5 6" key="1">
    <citation type="journal article" date="2019" name="Int. J. Syst. Evol. Microbiol.">
        <title>The Global Catalogue of Microorganisms (GCM) 10K type strain sequencing project: providing services to taxonomists for standard genome sequencing and annotation.</title>
        <authorList>
            <consortium name="The Broad Institute Genomics Platform"/>
            <consortium name="The Broad Institute Genome Sequencing Center for Infectious Disease"/>
            <person name="Wu L."/>
            <person name="Ma J."/>
        </authorList>
    </citation>
    <scope>NUCLEOTIDE SEQUENCE [LARGE SCALE GENOMIC DNA]</scope>
    <source>
        <strain evidence="5 6">IBRC-M 10256</strain>
    </source>
</reference>
<dbReference type="NCBIfam" id="NF046091">
    <property type="entry name" value="halo_gas_GvpM"/>
    <property type="match status" value="1"/>
</dbReference>
<evidence type="ECO:0000256" key="3">
    <source>
        <dbReference type="ARBA" id="ARBA00035646"/>
    </source>
</evidence>
<keyword evidence="1" id="KW-0304">Gas vesicle</keyword>
<dbReference type="EMBL" id="JBHSAQ010000006">
    <property type="protein sequence ID" value="MFC3958714.1"/>
    <property type="molecule type" value="Genomic_DNA"/>
</dbReference>
<dbReference type="PANTHER" id="PTHR35344">
    <property type="entry name" value="GAS VESICLE STRUCTURAL PROTEIN 2-RELATED"/>
    <property type="match status" value="1"/>
</dbReference>
<evidence type="ECO:0000256" key="1">
    <source>
        <dbReference type="ARBA" id="ARBA00022987"/>
    </source>
</evidence>
<accession>A0ABD5NP36</accession>
<feature type="compositionally biased region" description="Pro residues" evidence="4">
    <location>
        <begin position="87"/>
        <end position="96"/>
    </location>
</feature>
<dbReference type="GeneID" id="73903769"/>
<dbReference type="InterPro" id="IPR018493">
    <property type="entry name" value="GvpA-like_CS"/>
</dbReference>
<keyword evidence="6" id="KW-1185">Reference proteome</keyword>
<dbReference type="PROSITE" id="PS00234">
    <property type="entry name" value="GAS_VESICLE_A_1"/>
    <property type="match status" value="1"/>
</dbReference>
<dbReference type="Pfam" id="PF00741">
    <property type="entry name" value="Gas_vesicle"/>
    <property type="match status" value="1"/>
</dbReference>
<name>A0ABD5NP36_9EURY</name>
<organism evidence="5 6">
    <name type="scientific">Halovivax cerinus</name>
    <dbReference type="NCBI Taxonomy" id="1487865"/>
    <lineage>
        <taxon>Archaea</taxon>
        <taxon>Methanobacteriati</taxon>
        <taxon>Methanobacteriota</taxon>
        <taxon>Stenosarchaea group</taxon>
        <taxon>Halobacteria</taxon>
        <taxon>Halobacteriales</taxon>
        <taxon>Natrialbaceae</taxon>
        <taxon>Halovivax</taxon>
    </lineage>
</organism>
<dbReference type="RefSeq" id="WP_256531053.1">
    <property type="nucleotide sequence ID" value="NZ_CP101824.1"/>
</dbReference>
<evidence type="ECO:0000313" key="6">
    <source>
        <dbReference type="Proteomes" id="UP001595846"/>
    </source>
</evidence>
<comment type="caution">
    <text evidence="5">The sequence shown here is derived from an EMBL/GenBank/DDBJ whole genome shotgun (WGS) entry which is preliminary data.</text>
</comment>
<proteinExistence type="inferred from homology"/>